<organism evidence="2 3">
    <name type="scientific">Fonsecaea erecta</name>
    <dbReference type="NCBI Taxonomy" id="1367422"/>
    <lineage>
        <taxon>Eukaryota</taxon>
        <taxon>Fungi</taxon>
        <taxon>Dikarya</taxon>
        <taxon>Ascomycota</taxon>
        <taxon>Pezizomycotina</taxon>
        <taxon>Eurotiomycetes</taxon>
        <taxon>Chaetothyriomycetidae</taxon>
        <taxon>Chaetothyriales</taxon>
        <taxon>Herpotrichiellaceae</taxon>
        <taxon>Fonsecaea</taxon>
    </lineage>
</organism>
<feature type="compositionally biased region" description="Low complexity" evidence="1">
    <location>
        <begin position="341"/>
        <end position="364"/>
    </location>
</feature>
<accession>A0A178ZKH2</accession>
<dbReference type="RefSeq" id="XP_018693661.1">
    <property type="nucleotide sequence ID" value="XM_018836808.1"/>
</dbReference>
<dbReference type="AlphaFoldDB" id="A0A178ZKH2"/>
<dbReference type="PANTHER" id="PTHR37848:SF1">
    <property type="entry name" value="SUN DOMAIN-CONTAINING PROTEIN"/>
    <property type="match status" value="1"/>
</dbReference>
<dbReference type="OrthoDB" id="203796at2759"/>
<protein>
    <submittedName>
        <fullName evidence="2">Uncharacterized protein</fullName>
    </submittedName>
</protein>
<comment type="caution">
    <text evidence="2">The sequence shown here is derived from an EMBL/GenBank/DDBJ whole genome shotgun (WGS) entry which is preliminary data.</text>
</comment>
<sequence length="429" mass="47020">MSSSEKGNLRNSTAGDTSTPADLPPSYEHTILPNTNPWTDSPSSQSQLPQRTTTPLSVPSQNPLSALSRLTTVSFAKYRIRDSKLSEDHTVITTTNPELTSSSHSPSTSQQQQRALLKFIREQARLPPKPIMVIRGTHVHGNAVVDFDLKLNLTSMLDLDWGGTESGGGRMMVKSYQHGSSNGSPRQMTREEMNMPELDLWAKKFCEDKAENRSFALRRSTPNLPIALLEGYARNLLAMIKYRGKLHVEFPLEYSDVVVQRKSSNWFTNMLRLYPTKKYEVVVVEWPVIGTVTLENGGQGDTDDTAVSAALTAAAGLNGPSSSSPTSSRPANQRTATGTGTANAEPASSASSTSSTSSSNPTSSGPGHGGDRTGLPPLIAQEWWREWQFAIRNAALSGRKGWVTLEDWMEAKMGMREKERAKEWGVDHE</sequence>
<evidence type="ECO:0000313" key="2">
    <source>
        <dbReference type="EMBL" id="OAP60294.1"/>
    </source>
</evidence>
<keyword evidence="3" id="KW-1185">Reference proteome</keyword>
<name>A0A178ZKH2_9EURO</name>
<evidence type="ECO:0000313" key="3">
    <source>
        <dbReference type="Proteomes" id="UP000078343"/>
    </source>
</evidence>
<feature type="region of interest" description="Disordered" evidence="1">
    <location>
        <begin position="315"/>
        <end position="376"/>
    </location>
</feature>
<dbReference type="EMBL" id="LVYI01000004">
    <property type="protein sequence ID" value="OAP60294.1"/>
    <property type="molecule type" value="Genomic_DNA"/>
</dbReference>
<feature type="compositionally biased region" description="Low complexity" evidence="1">
    <location>
        <begin position="315"/>
        <end position="330"/>
    </location>
</feature>
<feature type="region of interest" description="Disordered" evidence="1">
    <location>
        <begin position="1"/>
        <end position="63"/>
    </location>
</feature>
<dbReference type="PANTHER" id="PTHR37848">
    <property type="entry name" value="EXPRESSED PROTEIN"/>
    <property type="match status" value="1"/>
</dbReference>
<evidence type="ECO:0000256" key="1">
    <source>
        <dbReference type="SAM" id="MobiDB-lite"/>
    </source>
</evidence>
<proteinExistence type="predicted"/>
<feature type="compositionally biased region" description="Polar residues" evidence="1">
    <location>
        <begin position="1"/>
        <end position="20"/>
    </location>
</feature>
<feature type="compositionally biased region" description="Polar residues" evidence="1">
    <location>
        <begin position="331"/>
        <end position="340"/>
    </location>
</feature>
<gene>
    <name evidence="2" type="ORF">AYL99_05296</name>
</gene>
<dbReference type="GeneID" id="30009464"/>
<feature type="compositionally biased region" description="Polar residues" evidence="1">
    <location>
        <begin position="32"/>
        <end position="63"/>
    </location>
</feature>
<dbReference type="Proteomes" id="UP000078343">
    <property type="component" value="Unassembled WGS sequence"/>
</dbReference>
<reference evidence="2 3" key="1">
    <citation type="submission" date="2016-04" db="EMBL/GenBank/DDBJ databases">
        <title>Draft genome of Fonsecaea erecta CBS 125763.</title>
        <authorList>
            <person name="Weiss V.A."/>
            <person name="Vicente V.A."/>
            <person name="Raittz R.T."/>
            <person name="Moreno L.F."/>
            <person name="De Souza E.M."/>
            <person name="Pedrosa F.O."/>
            <person name="Steffens M.B."/>
            <person name="Faoro H."/>
            <person name="Tadra-Sfeir M.Z."/>
            <person name="Najafzadeh M.J."/>
            <person name="Felipe M.S."/>
            <person name="Teixeira M."/>
            <person name="Sun J."/>
            <person name="Xi L."/>
            <person name="Gomes R."/>
            <person name="De Azevedo C.M."/>
            <person name="Salgado C.G."/>
            <person name="Da Silva M.B."/>
            <person name="Nascimento M.F."/>
            <person name="Queiroz-Telles F."/>
            <person name="Attili D.S."/>
            <person name="Gorbushina A."/>
        </authorList>
    </citation>
    <scope>NUCLEOTIDE SEQUENCE [LARGE SCALE GENOMIC DNA]</scope>
    <source>
        <strain evidence="2 3">CBS 125763</strain>
    </source>
</reference>